<sequence>MGRTAEVLGRRSAKLRTDDLGDFELRRKEKSLGVRVDDLGDFVLKREEKILGVRPDDLGGNFITILSIDCGGVRDIIPTEVPKIGLNKDTRVAYYFDFIDGTSTRGLMTSTLATPNDENDLCLLHKILPSFITTIDQAPVISLNQDGLAVVKGIYKKKWMKFKGSPGTTTKNLSRGMVVTQLQMIEMGNSTTSTGTGKLIRLID</sequence>
<dbReference type="GO" id="GO:0016042">
    <property type="term" value="P:lipid catabolic process"/>
    <property type="evidence" value="ECO:0007669"/>
    <property type="project" value="UniProtKB-KW"/>
</dbReference>
<dbReference type="PANTHER" id="PTHR32176">
    <property type="entry name" value="XYLOSE ISOMERASE"/>
    <property type="match status" value="1"/>
</dbReference>
<dbReference type="PANTHER" id="PTHR32176:SF116">
    <property type="entry name" value="PATATIN"/>
    <property type="match status" value="1"/>
</dbReference>
<dbReference type="GO" id="GO:0004620">
    <property type="term" value="F:phospholipase activity"/>
    <property type="evidence" value="ECO:0007669"/>
    <property type="project" value="TreeGrafter"/>
</dbReference>
<evidence type="ECO:0000313" key="3">
    <source>
        <dbReference type="Proteomes" id="UP000657918"/>
    </source>
</evidence>
<organism evidence="2 3">
    <name type="scientific">Salix dunnii</name>
    <dbReference type="NCBI Taxonomy" id="1413687"/>
    <lineage>
        <taxon>Eukaryota</taxon>
        <taxon>Viridiplantae</taxon>
        <taxon>Streptophyta</taxon>
        <taxon>Embryophyta</taxon>
        <taxon>Tracheophyta</taxon>
        <taxon>Spermatophyta</taxon>
        <taxon>Magnoliopsida</taxon>
        <taxon>eudicotyledons</taxon>
        <taxon>Gunneridae</taxon>
        <taxon>Pentapetalae</taxon>
        <taxon>rosids</taxon>
        <taxon>fabids</taxon>
        <taxon>Malpighiales</taxon>
        <taxon>Salicaceae</taxon>
        <taxon>Saliceae</taxon>
        <taxon>Salix</taxon>
    </lineage>
</organism>
<evidence type="ECO:0000313" key="2">
    <source>
        <dbReference type="EMBL" id="KAF9662501.1"/>
    </source>
</evidence>
<proteinExistence type="predicted"/>
<comment type="caution">
    <text evidence="2">The sequence shown here is derived from an EMBL/GenBank/DDBJ whole genome shotgun (WGS) entry which is preliminary data.</text>
</comment>
<gene>
    <name evidence="2" type="ORF">SADUNF_Sadunf18G0059700</name>
</gene>
<protein>
    <submittedName>
        <fullName evidence="2">Uncharacterized protein</fullName>
    </submittedName>
</protein>
<dbReference type="AlphaFoldDB" id="A0A835J481"/>
<reference evidence="2 3" key="1">
    <citation type="submission" date="2020-10" db="EMBL/GenBank/DDBJ databases">
        <title>Plant Genome Project.</title>
        <authorList>
            <person name="Zhang R.-G."/>
        </authorList>
    </citation>
    <scope>NUCLEOTIDE SEQUENCE [LARGE SCALE GENOMIC DNA]</scope>
    <source>
        <strain evidence="2">FAFU-HL-1</strain>
        <tissue evidence="2">Leaf</tissue>
    </source>
</reference>
<keyword evidence="3" id="KW-1185">Reference proteome</keyword>
<dbReference type="Gene3D" id="3.40.1090.10">
    <property type="entry name" value="Cytosolic phospholipase A2 catalytic domain"/>
    <property type="match status" value="1"/>
</dbReference>
<keyword evidence="1" id="KW-0442">Lipid degradation</keyword>
<dbReference type="EMBL" id="JADGMS010000018">
    <property type="protein sequence ID" value="KAF9662501.1"/>
    <property type="molecule type" value="Genomic_DNA"/>
</dbReference>
<evidence type="ECO:0000256" key="1">
    <source>
        <dbReference type="ARBA" id="ARBA00022963"/>
    </source>
</evidence>
<accession>A0A835J481</accession>
<dbReference type="GO" id="GO:0047372">
    <property type="term" value="F:monoacylglycerol lipase activity"/>
    <property type="evidence" value="ECO:0007669"/>
    <property type="project" value="TreeGrafter"/>
</dbReference>
<name>A0A835J481_9ROSI</name>
<dbReference type="OrthoDB" id="677417at2759"/>
<keyword evidence="1" id="KW-0443">Lipid metabolism</keyword>
<dbReference type="Proteomes" id="UP000657918">
    <property type="component" value="Unassembled WGS sequence"/>
</dbReference>